<evidence type="ECO:0000256" key="1">
    <source>
        <dbReference type="SAM" id="Phobius"/>
    </source>
</evidence>
<proteinExistence type="predicted"/>
<dbReference type="VEuPathDB" id="MicrosporidiaDB:TUBRATIS_12490"/>
<accession>A0A437AME2</accession>
<protein>
    <submittedName>
        <fullName evidence="2">Uncharacterized protein</fullName>
    </submittedName>
</protein>
<comment type="caution">
    <text evidence="2">The sequence shown here is derived from an EMBL/GenBank/DDBJ whole genome shotgun (WGS) entry which is preliminary data.</text>
</comment>
<feature type="transmembrane region" description="Helical" evidence="1">
    <location>
        <begin position="6"/>
        <end position="28"/>
    </location>
</feature>
<dbReference type="EMBL" id="RCSS01000265">
    <property type="protein sequence ID" value="RVD92268.1"/>
    <property type="molecule type" value="Genomic_DNA"/>
</dbReference>
<sequence length="298" mass="35337">MNTKALLKTFLCLIAIFFGVYLCITLCLKLSDRKKRQSNKTLTPRKISSDEMGIFVLQTIKMFQKYKDFFRKIKLEIFQKIADILENFNESSMEKEDFKKDLKSLVKLLNIDREYADFCPAYLPIELTSLLSFKLDLRGFHLNKSDSNPHIKEFIDTLIPYFCDQNFILILNILAGYKLKKAEMETNFVEIFFNFDKKKFSSCKIYLSKVLFIYVNYKFFEGNFLDLNDKHFLKIQLQNKIYDYELTGALINVKGDYNPEKLYALINDNGAWELYDKNKKIKLDNEPKIPCLLRFERI</sequence>
<dbReference type="Proteomes" id="UP000282876">
    <property type="component" value="Unassembled WGS sequence"/>
</dbReference>
<dbReference type="AlphaFoldDB" id="A0A437AME2"/>
<keyword evidence="1" id="KW-1133">Transmembrane helix</keyword>
<evidence type="ECO:0000313" key="2">
    <source>
        <dbReference type="EMBL" id="RVD92268.1"/>
    </source>
</evidence>
<keyword evidence="3" id="KW-1185">Reference proteome</keyword>
<organism evidence="2 3">
    <name type="scientific">Tubulinosema ratisbonensis</name>
    <dbReference type="NCBI Taxonomy" id="291195"/>
    <lineage>
        <taxon>Eukaryota</taxon>
        <taxon>Fungi</taxon>
        <taxon>Fungi incertae sedis</taxon>
        <taxon>Microsporidia</taxon>
        <taxon>Tubulinosematoidea</taxon>
        <taxon>Tubulinosematidae</taxon>
        <taxon>Tubulinosema</taxon>
    </lineage>
</organism>
<evidence type="ECO:0000313" key="3">
    <source>
        <dbReference type="Proteomes" id="UP000282876"/>
    </source>
</evidence>
<reference evidence="2 3" key="1">
    <citation type="submission" date="2018-10" db="EMBL/GenBank/DDBJ databases">
        <title>Draft genome sequence of the microsporidian Tubulinosema ratisbonensis.</title>
        <authorList>
            <person name="Polonais V."/>
            <person name="Peyretaillade E."/>
            <person name="Niehus S."/>
            <person name="Wawrzyniak I."/>
            <person name="Franchet A."/>
            <person name="Gaspin C."/>
            <person name="Reichstadt M."/>
            <person name="Belser C."/>
            <person name="Labadie K."/>
            <person name="Delbac F."/>
            <person name="Ferrandon D."/>
        </authorList>
    </citation>
    <scope>NUCLEOTIDE SEQUENCE [LARGE SCALE GENOMIC DNA]</scope>
    <source>
        <strain evidence="2 3">Franzen</strain>
    </source>
</reference>
<keyword evidence="1" id="KW-0472">Membrane</keyword>
<gene>
    <name evidence="2" type="ORF">TUBRATIS_12490</name>
</gene>
<keyword evidence="1" id="KW-0812">Transmembrane</keyword>
<name>A0A437AME2_9MICR</name>